<evidence type="ECO:0000259" key="1">
    <source>
        <dbReference type="Pfam" id="PF00144"/>
    </source>
</evidence>
<reference evidence="2 3" key="1">
    <citation type="submission" date="2014-07" db="EMBL/GenBank/DDBJ databases">
        <title>Tepidicaulis marinum gen. nov., sp. nov., a novel marine bacterium denitrifying nitrate to nitrous oxide strictly under microaerobic conditions.</title>
        <authorList>
            <person name="Takeuchi M."/>
            <person name="Yamagishi T."/>
            <person name="Kamagata Y."/>
            <person name="Oshima K."/>
            <person name="Hattori M."/>
            <person name="Katayama T."/>
            <person name="Hanada S."/>
            <person name="Tamaki H."/>
            <person name="Marumo K."/>
            <person name="Maeda H."/>
            <person name="Nedachi M."/>
            <person name="Iwasaki W."/>
            <person name="Suwa Y."/>
            <person name="Sakata S."/>
        </authorList>
    </citation>
    <scope>NUCLEOTIDE SEQUENCE [LARGE SCALE GENOMIC DNA]</scope>
    <source>
        <strain evidence="2 3">MA2</strain>
    </source>
</reference>
<dbReference type="STRING" id="1333998.M2A_0721"/>
<feature type="domain" description="Beta-lactamase-related" evidence="1">
    <location>
        <begin position="45"/>
        <end position="392"/>
    </location>
</feature>
<organism evidence="2 3">
    <name type="scientific">Tepidicaulis marinus</name>
    <dbReference type="NCBI Taxonomy" id="1333998"/>
    <lineage>
        <taxon>Bacteria</taxon>
        <taxon>Pseudomonadati</taxon>
        <taxon>Pseudomonadota</taxon>
        <taxon>Alphaproteobacteria</taxon>
        <taxon>Hyphomicrobiales</taxon>
        <taxon>Parvibaculaceae</taxon>
        <taxon>Tepidicaulis</taxon>
    </lineage>
</organism>
<sequence>MKALQKRGNVMTMQKIEQEAGKAVIRGSCASGFEGVAAAFAENFISRGEVGASVSITHEGKTVADLWGGHKAKDGAPWEEDTISVVFSCTKGAAALCAHMLADRGALDFNQPVKEIWPEFAVNGKEEATVGMMLDHSVGVPHIRAQLKDGAYYDWDYMTDLVAREEAFWKPGTRNGYHGVTFAWTVGEIVRRVAGKPLGQFFQEEVAGPLGLDFWIGLPEDKEPRVAGMINAPLDPEAPVGKFTQAILSDPASPSSLFLMNNGKADFNSRAAHEAEIGSANGITNARGLAGMYAPLANGGTLGGVKLVSPEAVTRMSRVSMATREDATLLIPTRFGLGFMKSMDNRGETPGNQSSVILSEAAFGHVGMGGSIGFADPEAGMSFGYSMNQMGMGILLNERGQAVVDAAYRAIGYRTNEGGAWTR</sequence>
<dbReference type="InterPro" id="IPR012338">
    <property type="entry name" value="Beta-lactam/transpept-like"/>
</dbReference>
<proteinExistence type="predicted"/>
<gene>
    <name evidence="2" type="ORF">M2A_0721</name>
</gene>
<protein>
    <submittedName>
        <fullName evidence="2">Beta-lactamase</fullName>
    </submittedName>
</protein>
<dbReference type="Gene3D" id="3.40.710.10">
    <property type="entry name" value="DD-peptidase/beta-lactamase superfamily"/>
    <property type="match status" value="1"/>
</dbReference>
<dbReference type="PANTHER" id="PTHR43319">
    <property type="entry name" value="BETA-LACTAMASE-RELATED"/>
    <property type="match status" value="1"/>
</dbReference>
<dbReference type="PANTHER" id="PTHR43319:SF3">
    <property type="entry name" value="BETA-LACTAMASE-RELATED DOMAIN-CONTAINING PROTEIN"/>
    <property type="match status" value="1"/>
</dbReference>
<accession>A0A081B854</accession>
<dbReference type="EMBL" id="BBIO01000003">
    <property type="protein sequence ID" value="GAK44222.1"/>
    <property type="molecule type" value="Genomic_DNA"/>
</dbReference>
<evidence type="ECO:0000313" key="3">
    <source>
        <dbReference type="Proteomes" id="UP000028702"/>
    </source>
</evidence>
<evidence type="ECO:0000313" key="2">
    <source>
        <dbReference type="EMBL" id="GAK44222.1"/>
    </source>
</evidence>
<keyword evidence="3" id="KW-1185">Reference proteome</keyword>
<name>A0A081B854_9HYPH</name>
<dbReference type="InterPro" id="IPR001466">
    <property type="entry name" value="Beta-lactam-related"/>
</dbReference>
<dbReference type="AlphaFoldDB" id="A0A081B854"/>
<dbReference type="Proteomes" id="UP000028702">
    <property type="component" value="Unassembled WGS sequence"/>
</dbReference>
<dbReference type="Pfam" id="PF00144">
    <property type="entry name" value="Beta-lactamase"/>
    <property type="match status" value="1"/>
</dbReference>
<comment type="caution">
    <text evidence="2">The sequence shown here is derived from an EMBL/GenBank/DDBJ whole genome shotgun (WGS) entry which is preliminary data.</text>
</comment>
<dbReference type="SUPFAM" id="SSF56601">
    <property type="entry name" value="beta-lactamase/transpeptidase-like"/>
    <property type="match status" value="1"/>
</dbReference>
<dbReference type="eggNOG" id="COG1680">
    <property type="taxonomic scope" value="Bacteria"/>
</dbReference>
<dbReference type="InterPro" id="IPR052907">
    <property type="entry name" value="Beta-lactamase/esterase"/>
</dbReference>